<evidence type="ECO:0000256" key="2">
    <source>
        <dbReference type="ARBA" id="ARBA00002681"/>
    </source>
</evidence>
<evidence type="ECO:0000256" key="4">
    <source>
        <dbReference type="ARBA" id="ARBA00010662"/>
    </source>
</evidence>
<dbReference type="EC" id="3.1.1.31" evidence="5 7"/>
<gene>
    <name evidence="7 9" type="primary">pgl</name>
    <name evidence="9" type="ORF">ACFSDE_18685</name>
</gene>
<evidence type="ECO:0000313" key="9">
    <source>
        <dbReference type="EMBL" id="MFD1948836.1"/>
    </source>
</evidence>
<comment type="catalytic activity">
    <reaction evidence="1 7">
        <text>6-phospho-D-glucono-1,5-lactone + H2O = 6-phospho-D-gluconate + H(+)</text>
        <dbReference type="Rhea" id="RHEA:12556"/>
        <dbReference type="ChEBI" id="CHEBI:15377"/>
        <dbReference type="ChEBI" id="CHEBI:15378"/>
        <dbReference type="ChEBI" id="CHEBI:57955"/>
        <dbReference type="ChEBI" id="CHEBI:58759"/>
        <dbReference type="EC" id="3.1.1.31"/>
    </reaction>
</comment>
<comment type="similarity">
    <text evidence="4 7">Belongs to the glucosamine/galactosamine-6-phosphate isomerase family. 6-phosphogluconolactonase subfamily.</text>
</comment>
<evidence type="ECO:0000256" key="6">
    <source>
        <dbReference type="ARBA" id="ARBA00020337"/>
    </source>
</evidence>
<dbReference type="Proteomes" id="UP001597351">
    <property type="component" value="Unassembled WGS sequence"/>
</dbReference>
<name>A0ABW4TUX3_9ACTN</name>
<dbReference type="PANTHER" id="PTHR11054">
    <property type="entry name" value="6-PHOSPHOGLUCONOLACTONASE"/>
    <property type="match status" value="1"/>
</dbReference>
<dbReference type="InterPro" id="IPR037171">
    <property type="entry name" value="NagB/RpiA_transferase-like"/>
</dbReference>
<comment type="pathway">
    <text evidence="3 7">Carbohydrate degradation; pentose phosphate pathway; D-ribulose 5-phosphate from D-glucose 6-phosphate (oxidative stage): step 2/3.</text>
</comment>
<dbReference type="InterPro" id="IPR006148">
    <property type="entry name" value="Glc/Gal-6P_isomerase"/>
</dbReference>
<dbReference type="NCBIfam" id="TIGR01198">
    <property type="entry name" value="pgl"/>
    <property type="match status" value="1"/>
</dbReference>
<evidence type="ECO:0000259" key="8">
    <source>
        <dbReference type="Pfam" id="PF01182"/>
    </source>
</evidence>
<dbReference type="RefSeq" id="WP_343921610.1">
    <property type="nucleotide sequence ID" value="NZ_BAAAJT010000003.1"/>
</dbReference>
<dbReference type="PANTHER" id="PTHR11054:SF0">
    <property type="entry name" value="6-PHOSPHOGLUCONOLACTONASE"/>
    <property type="match status" value="1"/>
</dbReference>
<evidence type="ECO:0000313" key="10">
    <source>
        <dbReference type="Proteomes" id="UP001597351"/>
    </source>
</evidence>
<comment type="caution">
    <text evidence="9">The sequence shown here is derived from an EMBL/GenBank/DDBJ whole genome shotgun (WGS) entry which is preliminary data.</text>
</comment>
<evidence type="ECO:0000256" key="1">
    <source>
        <dbReference type="ARBA" id="ARBA00000832"/>
    </source>
</evidence>
<keyword evidence="10" id="KW-1185">Reference proteome</keyword>
<dbReference type="InterPro" id="IPR005900">
    <property type="entry name" value="6-phosphogluconolactonase_DevB"/>
</dbReference>
<dbReference type="SUPFAM" id="SSF100950">
    <property type="entry name" value="NagB/RpiA/CoA transferase-like"/>
    <property type="match status" value="1"/>
</dbReference>
<dbReference type="Pfam" id="PF01182">
    <property type="entry name" value="Glucosamine_iso"/>
    <property type="match status" value="1"/>
</dbReference>
<sequence>MSAADQVEVEVHPDAATLATSVAGEVVRRIEDAQARGEVPQVGLTGGSIAVRIHAEIGRIGPESEVDWSQVVFWWGDERYVDRDSDDRNARSARSGFLDALGVDPARVHEAPALDSGLSLDDAAAAYGQEVREHGAGAFEVLMLGVGPDGHVASLFPGHPALAVDDAVAVGVPDSPKPPPGRITLTFPALRRSRAVFFVVSGEEKAEAVARALAPDGTVEETPARGVVDPGADSPTQAIWFLDRPAASLL</sequence>
<dbReference type="Gene3D" id="3.40.50.1360">
    <property type="match status" value="1"/>
</dbReference>
<dbReference type="InterPro" id="IPR039104">
    <property type="entry name" value="6PGL"/>
</dbReference>
<evidence type="ECO:0000256" key="5">
    <source>
        <dbReference type="ARBA" id="ARBA00013198"/>
    </source>
</evidence>
<keyword evidence="7 9" id="KW-0378">Hydrolase</keyword>
<dbReference type="GO" id="GO:0017057">
    <property type="term" value="F:6-phosphogluconolactonase activity"/>
    <property type="evidence" value="ECO:0007669"/>
    <property type="project" value="UniProtKB-EC"/>
</dbReference>
<organism evidence="9 10">
    <name type="scientific">Nocardioides aestuarii</name>
    <dbReference type="NCBI Taxonomy" id="252231"/>
    <lineage>
        <taxon>Bacteria</taxon>
        <taxon>Bacillati</taxon>
        <taxon>Actinomycetota</taxon>
        <taxon>Actinomycetes</taxon>
        <taxon>Propionibacteriales</taxon>
        <taxon>Nocardioidaceae</taxon>
        <taxon>Nocardioides</taxon>
    </lineage>
</organism>
<proteinExistence type="inferred from homology"/>
<reference evidence="10" key="1">
    <citation type="journal article" date="2019" name="Int. J. Syst. Evol. Microbiol.">
        <title>The Global Catalogue of Microorganisms (GCM) 10K type strain sequencing project: providing services to taxonomists for standard genome sequencing and annotation.</title>
        <authorList>
            <consortium name="The Broad Institute Genomics Platform"/>
            <consortium name="The Broad Institute Genome Sequencing Center for Infectious Disease"/>
            <person name="Wu L."/>
            <person name="Ma J."/>
        </authorList>
    </citation>
    <scope>NUCLEOTIDE SEQUENCE [LARGE SCALE GENOMIC DNA]</scope>
    <source>
        <strain evidence="10">CGMCC 1.12477</strain>
    </source>
</reference>
<evidence type="ECO:0000256" key="7">
    <source>
        <dbReference type="RuleBase" id="RU365095"/>
    </source>
</evidence>
<evidence type="ECO:0000256" key="3">
    <source>
        <dbReference type="ARBA" id="ARBA00004961"/>
    </source>
</evidence>
<comment type="function">
    <text evidence="2 7">Hydrolysis of 6-phosphogluconolactone to 6-phosphogluconate.</text>
</comment>
<dbReference type="CDD" id="cd01400">
    <property type="entry name" value="6PGL"/>
    <property type="match status" value="1"/>
</dbReference>
<feature type="domain" description="Glucosamine/galactosamine-6-phosphate isomerase" evidence="8">
    <location>
        <begin position="13"/>
        <end position="231"/>
    </location>
</feature>
<accession>A0ABW4TUX3</accession>
<dbReference type="EMBL" id="JBHUGD010000004">
    <property type="protein sequence ID" value="MFD1948836.1"/>
    <property type="molecule type" value="Genomic_DNA"/>
</dbReference>
<protein>
    <recommendedName>
        <fullName evidence="6 7">6-phosphogluconolactonase</fullName>
        <shortName evidence="7">6PGL</shortName>
        <ecNumber evidence="5 7">3.1.1.31</ecNumber>
    </recommendedName>
</protein>